<evidence type="ECO:0000256" key="2">
    <source>
        <dbReference type="ARBA" id="ARBA00022723"/>
    </source>
</evidence>
<evidence type="ECO:0000256" key="5">
    <source>
        <dbReference type="ARBA" id="ARBA00022786"/>
    </source>
</evidence>
<dbReference type="GO" id="GO:0008270">
    <property type="term" value="F:zinc ion binding"/>
    <property type="evidence" value="ECO:0007669"/>
    <property type="project" value="UniProtKB-KW"/>
</dbReference>
<feature type="domain" description="RING-type" evidence="7">
    <location>
        <begin position="1"/>
        <end position="249"/>
    </location>
</feature>
<evidence type="ECO:0000256" key="1">
    <source>
        <dbReference type="ARBA" id="ARBA00022679"/>
    </source>
</evidence>
<dbReference type="Proteomes" id="UP000242188">
    <property type="component" value="Unassembled WGS sequence"/>
</dbReference>
<evidence type="ECO:0000313" key="8">
    <source>
        <dbReference type="EMBL" id="OWF49959.1"/>
    </source>
</evidence>
<keyword evidence="2" id="KW-0479">Metal-binding</keyword>
<keyword evidence="4" id="KW-0863">Zinc-finger</keyword>
<evidence type="ECO:0000313" key="9">
    <source>
        <dbReference type="Proteomes" id="UP000242188"/>
    </source>
</evidence>
<evidence type="ECO:0000256" key="4">
    <source>
        <dbReference type="ARBA" id="ARBA00022771"/>
    </source>
</evidence>
<sequence>MSTFEFFRKHHFDRGNWEQYHIFANFLFPVPDTCASTVKHNMFCYFRIYFTAPDNLYGYCWSQLTEQTSSFRCFADVNSRRCDWEWFFPEVAENACLSKDERILFESRINRNWVNLSAGVRECPFCRCVCERQKPDDPHVLCVYCQNAGEPNCHFCWYCLYPWKDHHSCTKDSARQILSTCPRKEIVKVTGCPSIRACPGCKILIEHKDQCKHMDCRNCKTSFCFICLEVRGQRGFSCGSYNTKCAVATIQTVT</sequence>
<evidence type="ECO:0000256" key="3">
    <source>
        <dbReference type="ARBA" id="ARBA00022737"/>
    </source>
</evidence>
<comment type="caution">
    <text evidence="8">The sequence shown here is derived from an EMBL/GenBank/DDBJ whole genome shotgun (WGS) entry which is preliminary data.</text>
</comment>
<reference evidence="8 9" key="1">
    <citation type="journal article" date="2017" name="Nat. Ecol. Evol.">
        <title>Scallop genome provides insights into evolution of bilaterian karyotype and development.</title>
        <authorList>
            <person name="Wang S."/>
            <person name="Zhang J."/>
            <person name="Jiao W."/>
            <person name="Li J."/>
            <person name="Xun X."/>
            <person name="Sun Y."/>
            <person name="Guo X."/>
            <person name="Huan P."/>
            <person name="Dong B."/>
            <person name="Zhang L."/>
            <person name="Hu X."/>
            <person name="Sun X."/>
            <person name="Wang J."/>
            <person name="Zhao C."/>
            <person name="Wang Y."/>
            <person name="Wang D."/>
            <person name="Huang X."/>
            <person name="Wang R."/>
            <person name="Lv J."/>
            <person name="Li Y."/>
            <person name="Zhang Z."/>
            <person name="Liu B."/>
            <person name="Lu W."/>
            <person name="Hui Y."/>
            <person name="Liang J."/>
            <person name="Zhou Z."/>
            <person name="Hou R."/>
            <person name="Li X."/>
            <person name="Liu Y."/>
            <person name="Li H."/>
            <person name="Ning X."/>
            <person name="Lin Y."/>
            <person name="Zhao L."/>
            <person name="Xing Q."/>
            <person name="Dou J."/>
            <person name="Li Y."/>
            <person name="Mao J."/>
            <person name="Guo H."/>
            <person name="Dou H."/>
            <person name="Li T."/>
            <person name="Mu C."/>
            <person name="Jiang W."/>
            <person name="Fu Q."/>
            <person name="Fu X."/>
            <person name="Miao Y."/>
            <person name="Liu J."/>
            <person name="Yu Q."/>
            <person name="Li R."/>
            <person name="Liao H."/>
            <person name="Li X."/>
            <person name="Kong Y."/>
            <person name="Jiang Z."/>
            <person name="Chourrout D."/>
            <person name="Li R."/>
            <person name="Bao Z."/>
        </authorList>
    </citation>
    <scope>NUCLEOTIDE SEQUENCE [LARGE SCALE GENOMIC DNA]</scope>
    <source>
        <strain evidence="8 9">PY_sf001</strain>
    </source>
</reference>
<evidence type="ECO:0000256" key="6">
    <source>
        <dbReference type="ARBA" id="ARBA00022833"/>
    </source>
</evidence>
<dbReference type="OrthoDB" id="419317at2759"/>
<dbReference type="EMBL" id="NEDP02002878">
    <property type="protein sequence ID" value="OWF49959.1"/>
    <property type="molecule type" value="Genomic_DNA"/>
</dbReference>
<dbReference type="SUPFAM" id="SSF57850">
    <property type="entry name" value="RING/U-box"/>
    <property type="match status" value="2"/>
</dbReference>
<keyword evidence="1" id="KW-0808">Transferase</keyword>
<accession>A0A210QMJ8</accession>
<dbReference type="GO" id="GO:0016740">
    <property type="term" value="F:transferase activity"/>
    <property type="evidence" value="ECO:0007669"/>
    <property type="project" value="UniProtKB-KW"/>
</dbReference>
<dbReference type="PROSITE" id="PS51873">
    <property type="entry name" value="TRIAD"/>
    <property type="match status" value="1"/>
</dbReference>
<protein>
    <submittedName>
        <fullName evidence="8">E3 ubiquitin-protein ligase</fullName>
    </submittedName>
</protein>
<organism evidence="8 9">
    <name type="scientific">Mizuhopecten yessoensis</name>
    <name type="common">Japanese scallop</name>
    <name type="synonym">Patinopecten yessoensis</name>
    <dbReference type="NCBI Taxonomy" id="6573"/>
    <lineage>
        <taxon>Eukaryota</taxon>
        <taxon>Metazoa</taxon>
        <taxon>Spiralia</taxon>
        <taxon>Lophotrochozoa</taxon>
        <taxon>Mollusca</taxon>
        <taxon>Bivalvia</taxon>
        <taxon>Autobranchia</taxon>
        <taxon>Pteriomorphia</taxon>
        <taxon>Pectinida</taxon>
        <taxon>Pectinoidea</taxon>
        <taxon>Pectinidae</taxon>
        <taxon>Mizuhopecten</taxon>
    </lineage>
</organism>
<dbReference type="Pfam" id="PF22191">
    <property type="entry name" value="IBR_1"/>
    <property type="match status" value="1"/>
</dbReference>
<keyword evidence="3" id="KW-0677">Repeat</keyword>
<proteinExistence type="predicted"/>
<keyword evidence="5" id="KW-0833">Ubl conjugation pathway</keyword>
<keyword evidence="6" id="KW-0862">Zinc</keyword>
<name>A0A210QMJ8_MIZYE</name>
<dbReference type="STRING" id="6573.A0A210QMJ8"/>
<dbReference type="InterPro" id="IPR044066">
    <property type="entry name" value="TRIAD_supradom"/>
</dbReference>
<gene>
    <name evidence="8" type="ORF">KP79_PYT00958</name>
</gene>
<keyword evidence="9" id="KW-1185">Reference proteome</keyword>
<dbReference type="AlphaFoldDB" id="A0A210QMJ8"/>
<evidence type="ECO:0000259" key="7">
    <source>
        <dbReference type="PROSITE" id="PS51873"/>
    </source>
</evidence>
<dbReference type="Gene3D" id="1.20.120.1750">
    <property type="match status" value="1"/>
</dbReference>